<evidence type="ECO:0000256" key="8">
    <source>
        <dbReference type="ARBA" id="ARBA00023303"/>
    </source>
</evidence>
<keyword evidence="5 9" id="KW-1133">Transmembrane helix</keyword>
<dbReference type="Pfam" id="PF00876">
    <property type="entry name" value="Innexin"/>
    <property type="match status" value="1"/>
</dbReference>
<dbReference type="PROSITE" id="PS51013">
    <property type="entry name" value="PANNEXIN"/>
    <property type="match status" value="1"/>
</dbReference>
<evidence type="ECO:0000256" key="4">
    <source>
        <dbReference type="ARBA" id="ARBA00022692"/>
    </source>
</evidence>
<keyword evidence="11" id="KW-1185">Reference proteome</keyword>
<dbReference type="Proteomes" id="UP000683360">
    <property type="component" value="Unassembled WGS sequence"/>
</dbReference>
<evidence type="ECO:0000313" key="10">
    <source>
        <dbReference type="EMBL" id="CAG2186614.1"/>
    </source>
</evidence>
<proteinExistence type="inferred from homology"/>
<comment type="function">
    <text evidence="9">Structural component of the gap junctions.</text>
</comment>
<keyword evidence="7 9" id="KW-0472">Membrane</keyword>
<reference evidence="10" key="1">
    <citation type="submission" date="2021-03" db="EMBL/GenBank/DDBJ databases">
        <authorList>
            <person name="Bekaert M."/>
        </authorList>
    </citation>
    <scope>NUCLEOTIDE SEQUENCE</scope>
</reference>
<evidence type="ECO:0000256" key="3">
    <source>
        <dbReference type="ARBA" id="ARBA00022475"/>
    </source>
</evidence>
<dbReference type="EMBL" id="CAJPWZ010000141">
    <property type="protein sequence ID" value="CAG2186614.1"/>
    <property type="molecule type" value="Genomic_DNA"/>
</dbReference>
<keyword evidence="6 9" id="KW-0406">Ion transport</keyword>
<feature type="transmembrane region" description="Helical" evidence="9">
    <location>
        <begin position="304"/>
        <end position="332"/>
    </location>
</feature>
<feature type="transmembrane region" description="Helical" evidence="9">
    <location>
        <begin position="236"/>
        <end position="255"/>
    </location>
</feature>
<keyword evidence="4 9" id="KW-0812">Transmembrane</keyword>
<accession>A0A8S3PV02</accession>
<dbReference type="InterPro" id="IPR000990">
    <property type="entry name" value="Innexin"/>
</dbReference>
<evidence type="ECO:0000256" key="5">
    <source>
        <dbReference type="ARBA" id="ARBA00022989"/>
    </source>
</evidence>
<comment type="subcellular location">
    <subcellularLocation>
        <location evidence="1 9">Cell membrane</location>
        <topology evidence="1 9">Multi-pass membrane protein</topology>
    </subcellularLocation>
</comment>
<evidence type="ECO:0000256" key="7">
    <source>
        <dbReference type="ARBA" id="ARBA00023136"/>
    </source>
</evidence>
<dbReference type="GO" id="GO:0034220">
    <property type="term" value="P:monoatomic ion transmembrane transport"/>
    <property type="evidence" value="ECO:0007669"/>
    <property type="project" value="UniProtKB-KW"/>
</dbReference>
<evidence type="ECO:0000256" key="2">
    <source>
        <dbReference type="ARBA" id="ARBA00022448"/>
    </source>
</evidence>
<evidence type="ECO:0000256" key="9">
    <source>
        <dbReference type="RuleBase" id="RU010713"/>
    </source>
</evidence>
<dbReference type="PRINTS" id="PR01262">
    <property type="entry name" value="INNEXIN"/>
</dbReference>
<keyword evidence="2 9" id="KW-0813">Transport</keyword>
<dbReference type="PANTHER" id="PTHR11893:SF36">
    <property type="entry name" value="INNEXIN-5"/>
    <property type="match status" value="1"/>
</dbReference>
<comment type="similarity">
    <text evidence="9">Belongs to the pannexin family.</text>
</comment>
<dbReference type="GO" id="GO:0005886">
    <property type="term" value="C:plasma membrane"/>
    <property type="evidence" value="ECO:0007669"/>
    <property type="project" value="UniProtKB-SubCell"/>
</dbReference>
<gene>
    <name evidence="9" type="primary">inx</name>
    <name evidence="10" type="ORF">MEDL_2130</name>
</gene>
<comment type="caution">
    <text evidence="10">The sequence shown here is derived from an EMBL/GenBank/DDBJ whole genome shotgun (WGS) entry which is preliminary data.</text>
</comment>
<keyword evidence="8 9" id="KW-0407">Ion channel</keyword>
<feature type="transmembrane region" description="Helical" evidence="9">
    <location>
        <begin position="134"/>
        <end position="156"/>
    </location>
</feature>
<sequence length="425" mass="50620">MSFVRTHSNVSLYKDFMSIYTKEAHRDIFDDMLELLTFVPSFSKLRGKPNDDWIDRMSHVYTTSILIIFTVAVSSGQIFKHPIQCWVPAQFEESMERYTEYHCWIKNTFYVPMLEEIPENISERQDAEITYYQWVPLILIFMAFLFKLPNVVWRIFNGGSGMNLDQMVLFAEQTQLGSPKDREKSIKTLAHFMDKWLDSNVEKNLNFIYRTLAGMYLIILFLFVKVLYVSNAFGQLFLLNAFLSTNYSFYGFDFFDNWKSNRPWRDSPRFPRVTLCDFQIRQLQNVQRFTIQCVLPINLFNEKIFIFLWFWLIFITFLAACNLLMWIYLILLNTNKIRYCKKYLKMNHELYNKFDKVLCRKFAENYMRDDGVLVLRVISNNSSDMVVTDLVKELWSTFKNKYGQNTKTGEDVALLNPDVKANLER</sequence>
<dbReference type="AlphaFoldDB" id="A0A8S3PV02"/>
<dbReference type="OrthoDB" id="5867527at2759"/>
<evidence type="ECO:0000256" key="6">
    <source>
        <dbReference type="ARBA" id="ARBA00023065"/>
    </source>
</evidence>
<evidence type="ECO:0000256" key="1">
    <source>
        <dbReference type="ARBA" id="ARBA00004651"/>
    </source>
</evidence>
<name>A0A8S3PV02_MYTED</name>
<keyword evidence="3" id="KW-1003">Cell membrane</keyword>
<organism evidence="10 11">
    <name type="scientific">Mytilus edulis</name>
    <name type="common">Blue mussel</name>
    <dbReference type="NCBI Taxonomy" id="6550"/>
    <lineage>
        <taxon>Eukaryota</taxon>
        <taxon>Metazoa</taxon>
        <taxon>Spiralia</taxon>
        <taxon>Lophotrochozoa</taxon>
        <taxon>Mollusca</taxon>
        <taxon>Bivalvia</taxon>
        <taxon>Autobranchia</taxon>
        <taxon>Pteriomorphia</taxon>
        <taxon>Mytilida</taxon>
        <taxon>Mytiloidea</taxon>
        <taxon>Mytilidae</taxon>
        <taxon>Mytilinae</taxon>
        <taxon>Mytilus</taxon>
    </lineage>
</organism>
<dbReference type="PANTHER" id="PTHR11893">
    <property type="entry name" value="INNEXIN"/>
    <property type="match status" value="1"/>
</dbReference>
<dbReference type="GO" id="GO:0005921">
    <property type="term" value="C:gap junction"/>
    <property type="evidence" value="ECO:0007669"/>
    <property type="project" value="UniProtKB-UniRule"/>
</dbReference>
<protein>
    <recommendedName>
        <fullName evidence="9">Innexin</fullName>
    </recommendedName>
</protein>
<feature type="transmembrane region" description="Helical" evidence="9">
    <location>
        <begin position="207"/>
        <end position="229"/>
    </location>
</feature>
<evidence type="ECO:0000313" key="11">
    <source>
        <dbReference type="Proteomes" id="UP000683360"/>
    </source>
</evidence>